<evidence type="ECO:0000313" key="3">
    <source>
        <dbReference type="Proteomes" id="UP000830055"/>
    </source>
</evidence>
<dbReference type="NCBIfam" id="NF045682">
    <property type="entry name" value="DVU0772_fam"/>
    <property type="match status" value="1"/>
</dbReference>
<reference evidence="2 3" key="1">
    <citation type="submission" date="2022-01" db="EMBL/GenBank/DDBJ databases">
        <title>Desulfofustis limnae sp. nov., a novel mesophilic sulfate-reducing bacterium isolated from marsh soil.</title>
        <authorList>
            <person name="Watanabe M."/>
            <person name="Takahashi A."/>
            <person name="Kojima H."/>
            <person name="Fukui M."/>
        </authorList>
    </citation>
    <scope>NUCLEOTIDE SEQUENCE [LARGE SCALE GENOMIC DNA]</scope>
    <source>
        <strain evidence="2 3">PPLL</strain>
    </source>
</reference>
<proteinExistence type="predicted"/>
<keyword evidence="3" id="KW-1185">Reference proteome</keyword>
<dbReference type="EMBL" id="AP025516">
    <property type="protein sequence ID" value="BDD85842.1"/>
    <property type="molecule type" value="Genomic_DNA"/>
</dbReference>
<organism evidence="2 3">
    <name type="scientific">Desulfofustis limnaeus</name>
    <dbReference type="NCBI Taxonomy" id="2740163"/>
    <lineage>
        <taxon>Bacteria</taxon>
        <taxon>Pseudomonadati</taxon>
        <taxon>Thermodesulfobacteriota</taxon>
        <taxon>Desulfobulbia</taxon>
        <taxon>Desulfobulbales</taxon>
        <taxon>Desulfocapsaceae</taxon>
        <taxon>Desulfofustis</taxon>
    </lineage>
</organism>
<gene>
    <name evidence="2" type="ORF">DPPLL_02070</name>
</gene>
<accession>A0ABN6M403</accession>
<name>A0ABN6M403_9BACT</name>
<dbReference type="InterPro" id="IPR059223">
    <property type="entry name" value="DVU0772-like"/>
</dbReference>
<dbReference type="Pfam" id="PF07603">
    <property type="entry name" value="Lcl_C"/>
    <property type="match status" value="1"/>
</dbReference>
<sequence>MGMFHRIKVGDLMIDSIDWEMTPEWTFGTFESWGGRERIRNNNERIYYFYIDNWGDEPKLLLMERGVKHARIIAEIEAPSELVKRCVDDQGESAFYDQTFAIDDDIRTWLIQHVLDSGANNNLVRPISEPPVVEDMGRSLPIWDGRPAAGEDFVELPANPAVLTDEEVAALIGRWNFFDAEANPGGRFVNHLHDAGNRTIVDQRTGLMWQSGGLDIASLRAINKQIVALNQAGFAGFHDWRLPSLAEAMSLLEPVQNDKDLYLDSNFSNQQPFIFVSGQRNPGGYWFVDFKQGRAFWSSGTIPGGFGRLCRSVTT</sequence>
<dbReference type="InterPro" id="IPR011460">
    <property type="entry name" value="Lcl_C"/>
</dbReference>
<dbReference type="Proteomes" id="UP000830055">
    <property type="component" value="Chromosome"/>
</dbReference>
<feature type="domain" description="Lcl C-terminal" evidence="1">
    <location>
        <begin position="199"/>
        <end position="299"/>
    </location>
</feature>
<protein>
    <recommendedName>
        <fullName evidence="1">Lcl C-terminal domain-containing protein</fullName>
    </recommendedName>
</protein>
<evidence type="ECO:0000313" key="2">
    <source>
        <dbReference type="EMBL" id="BDD85842.1"/>
    </source>
</evidence>
<evidence type="ECO:0000259" key="1">
    <source>
        <dbReference type="Pfam" id="PF07603"/>
    </source>
</evidence>
<dbReference type="RefSeq" id="WP_284152969.1">
    <property type="nucleotide sequence ID" value="NZ_AP025516.1"/>
</dbReference>